<dbReference type="GO" id="GO:0006310">
    <property type="term" value="P:DNA recombination"/>
    <property type="evidence" value="ECO:0007669"/>
    <property type="project" value="UniProtKB-KW"/>
</dbReference>
<sequence>MATFKKYEDRHGNERWSFQAYLGIDPATGKSVKTTRRGFKYKKEAQLAMNRLQVSFDQKGLQHPQHMTYQQAYDGWLTEYVNTVRESTLVKTTGYFKNHILPAFGKRRIDKITIPYTQSVVNGWAKDMTKYKTILNYAGAVFQYAIKLDVIEKDPTKLVVRPAIKQTVNKDNWVNFYDKNELNRFLACLANEDEQHGNHQANTLFRLLAFTGIRKGEALALTWQDIDFTKHTLNINKALTRGKNSRLYVHFPKTVNSVRLLDIDAETCKILRKWQLYQREYLLMLGYNAKSNAEQLIFSNSKNTFLQPSKIRIWLMHVINKYHLKYITVHGLRHTHASLLFEAGATIKEVQDRLGHSDVKTTMDIYTHVSKYARKETASKFSQYINAKQ</sequence>
<name>A0A1Z5IGS3_9LACO</name>
<dbReference type="InterPro" id="IPR050808">
    <property type="entry name" value="Phage_Integrase"/>
</dbReference>
<feature type="domain" description="Tyr recombinase" evidence="5">
    <location>
        <begin position="171"/>
        <end position="379"/>
    </location>
</feature>
<evidence type="ECO:0000256" key="1">
    <source>
        <dbReference type="ARBA" id="ARBA00008857"/>
    </source>
</evidence>
<dbReference type="InterPro" id="IPR028259">
    <property type="entry name" value="AP2-like_int_N"/>
</dbReference>
<dbReference type="Pfam" id="PF14657">
    <property type="entry name" value="Arm-DNA-bind_4"/>
    <property type="match status" value="1"/>
</dbReference>
<evidence type="ECO:0000256" key="4">
    <source>
        <dbReference type="ARBA" id="ARBA00023172"/>
    </source>
</evidence>
<dbReference type="InterPro" id="IPR011010">
    <property type="entry name" value="DNA_brk_join_enz"/>
</dbReference>
<dbReference type="CDD" id="cd01189">
    <property type="entry name" value="INT_ICEBs1_C_like"/>
    <property type="match status" value="1"/>
</dbReference>
<keyword evidence="3" id="KW-0238">DNA-binding</keyword>
<dbReference type="STRING" id="1302250.GCA_001313225_00651"/>
<reference evidence="6 7" key="1">
    <citation type="submission" date="2015-11" db="EMBL/GenBank/DDBJ databases">
        <title>Draft genome sequences of new species of the genus Lactobacillus isolated from orchardgrass silage.</title>
        <authorList>
            <person name="Tohno M."/>
            <person name="Tanizawa Y."/>
            <person name="Arita M."/>
        </authorList>
    </citation>
    <scope>NUCLEOTIDE SEQUENCE [LARGE SCALE GENOMIC DNA]</scope>
    <source>
        <strain evidence="6 7">IWT126</strain>
    </source>
</reference>
<protein>
    <submittedName>
        <fullName evidence="6">Integrase</fullName>
    </submittedName>
</protein>
<accession>A0A1Z5IGS3</accession>
<keyword evidence="2" id="KW-0229">DNA integration</keyword>
<dbReference type="EMBL" id="BCMG01000004">
    <property type="protein sequence ID" value="GAX01004.1"/>
    <property type="molecule type" value="Genomic_DNA"/>
</dbReference>
<dbReference type="AlphaFoldDB" id="A0A1Z5IGS3"/>
<dbReference type="Proteomes" id="UP000198402">
    <property type="component" value="Unassembled WGS sequence"/>
</dbReference>
<dbReference type="InterPro" id="IPR002104">
    <property type="entry name" value="Integrase_catalytic"/>
</dbReference>
<evidence type="ECO:0000256" key="2">
    <source>
        <dbReference type="ARBA" id="ARBA00022908"/>
    </source>
</evidence>
<dbReference type="PANTHER" id="PTHR30629:SF2">
    <property type="entry name" value="PROPHAGE INTEGRASE INTS-RELATED"/>
    <property type="match status" value="1"/>
</dbReference>
<keyword evidence="7" id="KW-1185">Reference proteome</keyword>
<dbReference type="PROSITE" id="PS51898">
    <property type="entry name" value="TYR_RECOMBINASE"/>
    <property type="match status" value="1"/>
</dbReference>
<comment type="caution">
    <text evidence="6">The sequence shown here is derived from an EMBL/GenBank/DDBJ whole genome shotgun (WGS) entry which is preliminary data.</text>
</comment>
<organism evidence="6 7">
    <name type="scientific">Secundilactobacillus silagei JCM 19001</name>
    <dbReference type="NCBI Taxonomy" id="1302250"/>
    <lineage>
        <taxon>Bacteria</taxon>
        <taxon>Bacillati</taxon>
        <taxon>Bacillota</taxon>
        <taxon>Bacilli</taxon>
        <taxon>Lactobacillales</taxon>
        <taxon>Lactobacillaceae</taxon>
        <taxon>Secundilactobacillus</taxon>
    </lineage>
</organism>
<proteinExistence type="inferred from homology"/>
<dbReference type="InterPro" id="IPR010998">
    <property type="entry name" value="Integrase_recombinase_N"/>
</dbReference>
<comment type="similarity">
    <text evidence="1">Belongs to the 'phage' integrase family.</text>
</comment>
<evidence type="ECO:0000256" key="3">
    <source>
        <dbReference type="ARBA" id="ARBA00023125"/>
    </source>
</evidence>
<dbReference type="GO" id="GO:0015074">
    <property type="term" value="P:DNA integration"/>
    <property type="evidence" value="ECO:0007669"/>
    <property type="project" value="UniProtKB-KW"/>
</dbReference>
<dbReference type="InterPro" id="IPR004107">
    <property type="entry name" value="Integrase_SAM-like_N"/>
</dbReference>
<dbReference type="RefSeq" id="WP_089136510.1">
    <property type="nucleotide sequence ID" value="NZ_BCMG01000004.1"/>
</dbReference>
<dbReference type="OrthoDB" id="9803188at2"/>
<evidence type="ECO:0000259" key="5">
    <source>
        <dbReference type="PROSITE" id="PS51898"/>
    </source>
</evidence>
<keyword evidence="4" id="KW-0233">DNA recombination</keyword>
<dbReference type="Pfam" id="PF00589">
    <property type="entry name" value="Phage_integrase"/>
    <property type="match status" value="1"/>
</dbReference>
<dbReference type="Gene3D" id="1.10.443.10">
    <property type="entry name" value="Intergrase catalytic core"/>
    <property type="match status" value="1"/>
</dbReference>
<dbReference type="Gene3D" id="1.10.150.130">
    <property type="match status" value="1"/>
</dbReference>
<dbReference type="GO" id="GO:0003677">
    <property type="term" value="F:DNA binding"/>
    <property type="evidence" value="ECO:0007669"/>
    <property type="project" value="UniProtKB-KW"/>
</dbReference>
<dbReference type="SUPFAM" id="SSF56349">
    <property type="entry name" value="DNA breaking-rejoining enzymes"/>
    <property type="match status" value="1"/>
</dbReference>
<dbReference type="InterPro" id="IPR013762">
    <property type="entry name" value="Integrase-like_cat_sf"/>
</dbReference>
<evidence type="ECO:0000313" key="6">
    <source>
        <dbReference type="EMBL" id="GAX01004.1"/>
    </source>
</evidence>
<dbReference type="PANTHER" id="PTHR30629">
    <property type="entry name" value="PROPHAGE INTEGRASE"/>
    <property type="match status" value="1"/>
</dbReference>
<evidence type="ECO:0000313" key="7">
    <source>
        <dbReference type="Proteomes" id="UP000198402"/>
    </source>
</evidence>
<gene>
    <name evidence="6" type="ORF">IWT126_01027</name>
</gene>
<dbReference type="Pfam" id="PF14659">
    <property type="entry name" value="Phage_int_SAM_3"/>
    <property type="match status" value="1"/>
</dbReference>